<comment type="caution">
    <text evidence="7">The sequence shown here is derived from an EMBL/GenBank/DDBJ whole genome shotgun (WGS) entry which is preliminary data.</text>
</comment>
<keyword evidence="3 6" id="KW-1133">Transmembrane helix</keyword>
<evidence type="ECO:0000256" key="2">
    <source>
        <dbReference type="ARBA" id="ARBA00022692"/>
    </source>
</evidence>
<dbReference type="InterPro" id="IPR000537">
    <property type="entry name" value="UbiA_prenyltransferase"/>
</dbReference>
<feature type="transmembrane region" description="Helical" evidence="6">
    <location>
        <begin position="338"/>
        <end position="357"/>
    </location>
</feature>
<proteinExistence type="predicted"/>
<evidence type="ECO:0000313" key="8">
    <source>
        <dbReference type="Proteomes" id="UP000756346"/>
    </source>
</evidence>
<protein>
    <submittedName>
        <fullName evidence="7">UbiA prenyltransferase family-domain-containing protein</fullName>
    </submittedName>
</protein>
<accession>A0A9P8YFC1</accession>
<evidence type="ECO:0000256" key="1">
    <source>
        <dbReference type="ARBA" id="ARBA00004141"/>
    </source>
</evidence>
<dbReference type="EMBL" id="JAGTJQ010000002">
    <property type="protein sequence ID" value="KAH7038194.1"/>
    <property type="molecule type" value="Genomic_DNA"/>
</dbReference>
<feature type="transmembrane region" description="Helical" evidence="6">
    <location>
        <begin position="311"/>
        <end position="329"/>
    </location>
</feature>
<evidence type="ECO:0000256" key="3">
    <source>
        <dbReference type="ARBA" id="ARBA00022989"/>
    </source>
</evidence>
<evidence type="ECO:0000313" key="7">
    <source>
        <dbReference type="EMBL" id="KAH7038194.1"/>
    </source>
</evidence>
<feature type="transmembrane region" description="Helical" evidence="6">
    <location>
        <begin position="157"/>
        <end position="190"/>
    </location>
</feature>
<evidence type="ECO:0000256" key="5">
    <source>
        <dbReference type="SAM" id="MobiDB-lite"/>
    </source>
</evidence>
<dbReference type="OrthoDB" id="434972at2759"/>
<feature type="transmembrane region" description="Helical" evidence="6">
    <location>
        <begin position="202"/>
        <end position="223"/>
    </location>
</feature>
<feature type="transmembrane region" description="Helical" evidence="6">
    <location>
        <begin position="285"/>
        <end position="305"/>
    </location>
</feature>
<reference evidence="7" key="1">
    <citation type="journal article" date="2021" name="Nat. Commun.">
        <title>Genetic determinants of endophytism in the Arabidopsis root mycobiome.</title>
        <authorList>
            <person name="Mesny F."/>
            <person name="Miyauchi S."/>
            <person name="Thiergart T."/>
            <person name="Pickel B."/>
            <person name="Atanasova L."/>
            <person name="Karlsson M."/>
            <person name="Huettel B."/>
            <person name="Barry K.W."/>
            <person name="Haridas S."/>
            <person name="Chen C."/>
            <person name="Bauer D."/>
            <person name="Andreopoulos W."/>
            <person name="Pangilinan J."/>
            <person name="LaButti K."/>
            <person name="Riley R."/>
            <person name="Lipzen A."/>
            <person name="Clum A."/>
            <person name="Drula E."/>
            <person name="Henrissat B."/>
            <person name="Kohler A."/>
            <person name="Grigoriev I.V."/>
            <person name="Martin F.M."/>
            <person name="Hacquard S."/>
        </authorList>
    </citation>
    <scope>NUCLEOTIDE SEQUENCE</scope>
    <source>
        <strain evidence="7">MPI-CAGE-CH-0230</strain>
    </source>
</reference>
<dbReference type="RefSeq" id="XP_046017315.1">
    <property type="nucleotide sequence ID" value="XM_046163341.1"/>
</dbReference>
<dbReference type="Pfam" id="PF01040">
    <property type="entry name" value="UbiA"/>
    <property type="match status" value="1"/>
</dbReference>
<feature type="region of interest" description="Disordered" evidence="5">
    <location>
        <begin position="16"/>
        <end position="39"/>
    </location>
</feature>
<dbReference type="Proteomes" id="UP000756346">
    <property type="component" value="Unassembled WGS sequence"/>
</dbReference>
<evidence type="ECO:0000256" key="6">
    <source>
        <dbReference type="SAM" id="Phobius"/>
    </source>
</evidence>
<sequence length="359" mass="39140">MDTLSEKQHFAELGDSLHDASNNLPSPRTPGNDAKTSSSSSFYHHLYTLYLFTRSDFKTVIVPQSIFALAAASRYISTIQQQQQQQQQIPPSSPFSTSEYLIRIPYMLTWLWLHLVVENVANQRLESSVLEDAVNKPWRPIPAGLITPRQSQAVLRWAVPLCLALSSLAGSSLLLPSTALMCFVWLYNDLDGSGAGPIQRSAINAAGLACFGWGALVALVSGPATVVDHGGAAAAALVLPRMVQIWIGMIAAIVFSTVHAADFPDVEGDRERGRQTMPLVYGEDVSRWVLAVAVLAWSVASLAFWHVEVGVVWVAPLLVGSFLAGLTVLRRDHGSDELAWKLWCLWIVVLFLLPLAGSV</sequence>
<dbReference type="PANTHER" id="PTHR42723">
    <property type="entry name" value="CHLOROPHYLL SYNTHASE"/>
    <property type="match status" value="1"/>
</dbReference>
<evidence type="ECO:0000256" key="4">
    <source>
        <dbReference type="ARBA" id="ARBA00023136"/>
    </source>
</evidence>
<name>A0A9P8YFC1_9PEZI</name>
<dbReference type="GeneID" id="70192887"/>
<dbReference type="AlphaFoldDB" id="A0A9P8YFC1"/>
<gene>
    <name evidence="7" type="ORF">B0I36DRAFT_76779</name>
</gene>
<keyword evidence="8" id="KW-1185">Reference proteome</keyword>
<feature type="transmembrane region" description="Helical" evidence="6">
    <location>
        <begin position="243"/>
        <end position="264"/>
    </location>
</feature>
<dbReference type="CDD" id="cd13965">
    <property type="entry name" value="PT_UbiA_3"/>
    <property type="match status" value="1"/>
</dbReference>
<dbReference type="GO" id="GO:0016765">
    <property type="term" value="F:transferase activity, transferring alkyl or aryl (other than methyl) groups"/>
    <property type="evidence" value="ECO:0007669"/>
    <property type="project" value="InterPro"/>
</dbReference>
<dbReference type="GO" id="GO:0016020">
    <property type="term" value="C:membrane"/>
    <property type="evidence" value="ECO:0007669"/>
    <property type="project" value="UniProtKB-SubCell"/>
</dbReference>
<keyword evidence="2 6" id="KW-0812">Transmembrane</keyword>
<comment type="subcellular location">
    <subcellularLocation>
        <location evidence="1">Membrane</location>
        <topology evidence="1">Multi-pass membrane protein</topology>
    </subcellularLocation>
</comment>
<organism evidence="7 8">
    <name type="scientific">Microdochium trichocladiopsis</name>
    <dbReference type="NCBI Taxonomy" id="1682393"/>
    <lineage>
        <taxon>Eukaryota</taxon>
        <taxon>Fungi</taxon>
        <taxon>Dikarya</taxon>
        <taxon>Ascomycota</taxon>
        <taxon>Pezizomycotina</taxon>
        <taxon>Sordariomycetes</taxon>
        <taxon>Xylariomycetidae</taxon>
        <taxon>Xylariales</taxon>
        <taxon>Microdochiaceae</taxon>
        <taxon>Microdochium</taxon>
    </lineage>
</organism>
<dbReference type="InterPro" id="IPR050475">
    <property type="entry name" value="Prenyltransferase_related"/>
</dbReference>
<keyword evidence="4 6" id="KW-0472">Membrane</keyword>
<dbReference type="PANTHER" id="PTHR42723:SF1">
    <property type="entry name" value="CHLOROPHYLL SYNTHASE, CHLOROPLASTIC"/>
    <property type="match status" value="1"/>
</dbReference>